<comment type="cofactor">
    <cofactor evidence="2">
        <name>Zn(2+)</name>
        <dbReference type="ChEBI" id="CHEBI:29105"/>
    </cofactor>
</comment>
<feature type="chain" id="PRO_5035420349" evidence="18">
    <location>
        <begin position="20"/>
        <end position="388"/>
    </location>
</feature>
<dbReference type="RefSeq" id="XP_042564439.1">
    <property type="nucleotide sequence ID" value="XM_042708505.1"/>
</dbReference>
<dbReference type="SMART" id="SM00120">
    <property type="entry name" value="HX"/>
    <property type="match status" value="1"/>
</dbReference>
<sequence length="388" mass="44092">MRAALLSAAWLMQLGLSLASPLRLAALPEEEDQALAEAYLKKFFGYEPRAGRQKRSCGPDTFQAKLRQKRSCGPDAFQAKVRQMQRSFGLQESGRLTAQTLAAMRRPRCGLSDAEEFGPLTRWTNRTLTYRFRIEGSVPKLRPSHVRKAFKEAWKLWTEVTPLKFRHRARREADIIVSFNRGDHGDGSSFDGRGGVLAHAFQPGIGIGGDVHFDAEEDWTVNTKGYNLFAVAVHEFGHTLGLLHSPDPGAVMYPSYNFVTHTDFQLSFQDVKDIQKMYGVPPYLSLKRPPPKTPERCDPDLAFDAVSRMQQEIVFFKDRFMWRSHPNFDDIGVAFIKSLWADVPSHIDAAYEDVEGSAMLFFKGIKRTTDVINRVFYLILLCLMFFRG</sequence>
<evidence type="ECO:0000256" key="15">
    <source>
        <dbReference type="ARBA" id="ARBA00023157"/>
    </source>
</evidence>
<evidence type="ECO:0000256" key="14">
    <source>
        <dbReference type="ARBA" id="ARBA00023145"/>
    </source>
</evidence>
<dbReference type="GO" id="GO:0030198">
    <property type="term" value="P:extracellular matrix organization"/>
    <property type="evidence" value="ECO:0007669"/>
    <property type="project" value="TreeGrafter"/>
</dbReference>
<dbReference type="InterPro" id="IPR001818">
    <property type="entry name" value="Pept_M10_metallopeptidase"/>
</dbReference>
<evidence type="ECO:0000256" key="11">
    <source>
        <dbReference type="ARBA" id="ARBA00022833"/>
    </source>
</evidence>
<dbReference type="SMART" id="SM00235">
    <property type="entry name" value="ZnMc"/>
    <property type="match status" value="1"/>
</dbReference>
<comment type="cofactor">
    <cofactor evidence="1">
        <name>Ca(2+)</name>
        <dbReference type="ChEBI" id="CHEBI:29108"/>
    </cofactor>
</comment>
<comment type="similarity">
    <text evidence="4">Belongs to the peptidase M10A family.</text>
</comment>
<comment type="subcellular location">
    <subcellularLocation>
        <location evidence="3">Secreted</location>
        <location evidence="3">Extracellular space</location>
        <location evidence="3">Extracellular matrix</location>
    </subcellularLocation>
</comment>
<keyword evidence="10" id="KW-0378">Hydrolase</keyword>
<dbReference type="Pfam" id="PF01471">
    <property type="entry name" value="PG_binding_1"/>
    <property type="match status" value="1"/>
</dbReference>
<dbReference type="GO" id="GO:0006508">
    <property type="term" value="P:proteolysis"/>
    <property type="evidence" value="ECO:0007669"/>
    <property type="project" value="UniProtKB-KW"/>
</dbReference>
<evidence type="ECO:0000256" key="6">
    <source>
        <dbReference type="ARBA" id="ARBA00022530"/>
    </source>
</evidence>
<dbReference type="CDD" id="cd04278">
    <property type="entry name" value="ZnMc_MMP"/>
    <property type="match status" value="1"/>
</dbReference>
<feature type="domain" description="Peptidase metallopeptidase" evidence="19">
    <location>
        <begin position="119"/>
        <end position="280"/>
    </location>
</feature>
<feature type="repeat" description="Hemopexin" evidence="17">
    <location>
        <begin position="294"/>
        <end position="343"/>
    </location>
</feature>
<dbReference type="KEGG" id="char:105904444"/>
<evidence type="ECO:0000256" key="1">
    <source>
        <dbReference type="ARBA" id="ARBA00001913"/>
    </source>
</evidence>
<evidence type="ECO:0000259" key="19">
    <source>
        <dbReference type="SMART" id="SM00235"/>
    </source>
</evidence>
<accession>A0A8M1KS04</accession>
<evidence type="ECO:0000256" key="12">
    <source>
        <dbReference type="ARBA" id="ARBA00022837"/>
    </source>
</evidence>
<evidence type="ECO:0000256" key="9">
    <source>
        <dbReference type="ARBA" id="ARBA00022729"/>
    </source>
</evidence>
<dbReference type="GO" id="GO:0030574">
    <property type="term" value="P:collagen catabolic process"/>
    <property type="evidence" value="ECO:0007669"/>
    <property type="project" value="TreeGrafter"/>
</dbReference>
<dbReference type="GO" id="GO:0004222">
    <property type="term" value="F:metalloendopeptidase activity"/>
    <property type="evidence" value="ECO:0007669"/>
    <property type="project" value="InterPro"/>
</dbReference>
<evidence type="ECO:0000256" key="8">
    <source>
        <dbReference type="ARBA" id="ARBA00022723"/>
    </source>
</evidence>
<dbReference type="PANTHER" id="PTHR10201">
    <property type="entry name" value="MATRIX METALLOPROTEINASE"/>
    <property type="match status" value="1"/>
</dbReference>
<keyword evidence="6" id="KW-0272">Extracellular matrix</keyword>
<keyword evidence="16" id="KW-0325">Glycoprotein</keyword>
<dbReference type="FunFam" id="3.40.390.10:FF:000007">
    <property type="entry name" value="Collagenase 3"/>
    <property type="match status" value="1"/>
</dbReference>
<keyword evidence="8" id="KW-0479">Metal-binding</keyword>
<evidence type="ECO:0000256" key="2">
    <source>
        <dbReference type="ARBA" id="ARBA00001947"/>
    </source>
</evidence>
<evidence type="ECO:0000256" key="17">
    <source>
        <dbReference type="PROSITE-ProRule" id="PRU01011"/>
    </source>
</evidence>
<evidence type="ECO:0000313" key="21">
    <source>
        <dbReference type="RefSeq" id="XP_042564439.1"/>
    </source>
</evidence>
<dbReference type="InterPro" id="IPR018486">
    <property type="entry name" value="Hemopexin_CS"/>
</dbReference>
<evidence type="ECO:0000256" key="10">
    <source>
        <dbReference type="ARBA" id="ARBA00022801"/>
    </source>
</evidence>
<dbReference type="InterPro" id="IPR006026">
    <property type="entry name" value="Peptidase_Metallo"/>
</dbReference>
<proteinExistence type="inferred from homology"/>
<keyword evidence="13" id="KW-0482">Metalloprotease</keyword>
<dbReference type="GO" id="GO:0005615">
    <property type="term" value="C:extracellular space"/>
    <property type="evidence" value="ECO:0007669"/>
    <property type="project" value="TreeGrafter"/>
</dbReference>
<dbReference type="PROSITE" id="PS51642">
    <property type="entry name" value="HEMOPEXIN_2"/>
    <property type="match status" value="1"/>
</dbReference>
<keyword evidence="14" id="KW-0865">Zymogen</keyword>
<dbReference type="AlphaFoldDB" id="A0A8M1KS04"/>
<dbReference type="PROSITE" id="PS00024">
    <property type="entry name" value="HEMOPEXIN"/>
    <property type="match status" value="1"/>
</dbReference>
<dbReference type="InterPro" id="IPR002477">
    <property type="entry name" value="Peptidoglycan-bd-like"/>
</dbReference>
<dbReference type="GO" id="GO:0008270">
    <property type="term" value="F:zinc ion binding"/>
    <property type="evidence" value="ECO:0007669"/>
    <property type="project" value="InterPro"/>
</dbReference>
<keyword evidence="12" id="KW-0106">Calcium</keyword>
<keyword evidence="20" id="KW-1185">Reference proteome</keyword>
<keyword evidence="9 18" id="KW-0732">Signal</keyword>
<keyword evidence="5" id="KW-0964">Secreted</keyword>
<dbReference type="PANTHER" id="PTHR10201:SF165">
    <property type="entry name" value="COLLAGENASE 3"/>
    <property type="match status" value="1"/>
</dbReference>
<evidence type="ECO:0000256" key="7">
    <source>
        <dbReference type="ARBA" id="ARBA00022670"/>
    </source>
</evidence>
<dbReference type="Pfam" id="PF00413">
    <property type="entry name" value="Peptidase_M10"/>
    <property type="match status" value="1"/>
</dbReference>
<evidence type="ECO:0000256" key="5">
    <source>
        <dbReference type="ARBA" id="ARBA00022525"/>
    </source>
</evidence>
<organism evidence="20 21">
    <name type="scientific">Clupea harengus</name>
    <name type="common">Atlantic herring</name>
    <dbReference type="NCBI Taxonomy" id="7950"/>
    <lineage>
        <taxon>Eukaryota</taxon>
        <taxon>Metazoa</taxon>
        <taxon>Chordata</taxon>
        <taxon>Craniata</taxon>
        <taxon>Vertebrata</taxon>
        <taxon>Euteleostomi</taxon>
        <taxon>Actinopterygii</taxon>
        <taxon>Neopterygii</taxon>
        <taxon>Teleostei</taxon>
        <taxon>Clupei</taxon>
        <taxon>Clupeiformes</taxon>
        <taxon>Clupeoidei</taxon>
        <taxon>Clupeidae</taxon>
        <taxon>Clupea</taxon>
    </lineage>
</organism>
<dbReference type="OrthoDB" id="406838at2759"/>
<name>A0A8M1KS04_CLUHA</name>
<dbReference type="InterPro" id="IPR033739">
    <property type="entry name" value="M10A_MMP"/>
</dbReference>
<evidence type="ECO:0000256" key="18">
    <source>
        <dbReference type="SAM" id="SignalP"/>
    </source>
</evidence>
<protein>
    <submittedName>
        <fullName evidence="21">Neutrophil collagenase</fullName>
    </submittedName>
</protein>
<reference evidence="21" key="1">
    <citation type="submission" date="2025-08" db="UniProtKB">
        <authorList>
            <consortium name="RefSeq"/>
        </authorList>
    </citation>
    <scope>IDENTIFICATION</scope>
</reference>
<keyword evidence="11" id="KW-0862">Zinc</keyword>
<evidence type="ECO:0000256" key="3">
    <source>
        <dbReference type="ARBA" id="ARBA00004498"/>
    </source>
</evidence>
<keyword evidence="15" id="KW-1015">Disulfide bond</keyword>
<evidence type="ECO:0000256" key="4">
    <source>
        <dbReference type="ARBA" id="ARBA00010370"/>
    </source>
</evidence>
<evidence type="ECO:0000256" key="16">
    <source>
        <dbReference type="ARBA" id="ARBA00023180"/>
    </source>
</evidence>
<evidence type="ECO:0000313" key="20">
    <source>
        <dbReference type="Proteomes" id="UP000515152"/>
    </source>
</evidence>
<dbReference type="GO" id="GO:0031012">
    <property type="term" value="C:extracellular matrix"/>
    <property type="evidence" value="ECO:0007669"/>
    <property type="project" value="InterPro"/>
</dbReference>
<dbReference type="Pfam" id="PF00045">
    <property type="entry name" value="Hemopexin"/>
    <property type="match status" value="1"/>
</dbReference>
<dbReference type="InterPro" id="IPR021190">
    <property type="entry name" value="Pept_M10A"/>
</dbReference>
<evidence type="ECO:0000256" key="13">
    <source>
        <dbReference type="ARBA" id="ARBA00023049"/>
    </source>
</evidence>
<gene>
    <name evidence="21" type="primary">LOC105904444</name>
</gene>
<dbReference type="PIRSF" id="PIRSF001191">
    <property type="entry name" value="Peptidase_M10A_matrix"/>
    <property type="match status" value="1"/>
</dbReference>
<feature type="signal peptide" evidence="18">
    <location>
        <begin position="1"/>
        <end position="19"/>
    </location>
</feature>
<dbReference type="Proteomes" id="UP000515152">
    <property type="component" value="Chromosome 8"/>
</dbReference>
<dbReference type="InterPro" id="IPR018487">
    <property type="entry name" value="Hemopexin-like_repeat"/>
</dbReference>
<keyword evidence="7" id="KW-0645">Protease</keyword>
<dbReference type="GeneID" id="105904444"/>